<sequence>MRRVWGGHSGLQKNISSIGNLESENVSEVSGNRSFRGGLKLEGRGGFLYAQILESRYSF</sequence>
<organism evidence="1 2">
    <name type="scientific">Leptospira mayottensis 200901122</name>
    <dbReference type="NCBI Taxonomy" id="1193010"/>
    <lineage>
        <taxon>Bacteria</taxon>
        <taxon>Pseudomonadati</taxon>
        <taxon>Spirochaetota</taxon>
        <taxon>Spirochaetia</taxon>
        <taxon>Leptospirales</taxon>
        <taxon>Leptospiraceae</taxon>
        <taxon>Leptospira</taxon>
    </lineage>
</organism>
<protein>
    <submittedName>
        <fullName evidence="1">Uncharacterized protein</fullName>
    </submittedName>
</protein>
<evidence type="ECO:0000313" key="2">
    <source>
        <dbReference type="Proteomes" id="UP000001343"/>
    </source>
</evidence>
<evidence type="ECO:0000313" key="1">
    <source>
        <dbReference type="EMBL" id="EKS01993.1"/>
    </source>
</evidence>
<name>A0AA87MRC0_9LEPT</name>
<proteinExistence type="predicted"/>
<dbReference type="Proteomes" id="UP000001343">
    <property type="component" value="Unassembled WGS sequence"/>
</dbReference>
<accession>A0AA87MRC0</accession>
<reference evidence="1 2" key="1">
    <citation type="journal article" date="2014" name="Int. J. Syst. Evol. Microbiol.">
        <title>Leptospira mayottensis sp. nov., a pathogenic species of the genus Leptospira isolated from humans.</title>
        <authorList>
            <person name="Bourhy P."/>
            <person name="Collet L."/>
            <person name="Brisse S."/>
            <person name="Picardeau M."/>
        </authorList>
    </citation>
    <scope>NUCLEOTIDE SEQUENCE [LARGE SCALE GENOMIC DNA]</scope>
    <source>
        <strain evidence="1 2">200901122</strain>
    </source>
</reference>
<gene>
    <name evidence="1" type="ORF">LEP1GSC125_0274</name>
</gene>
<comment type="caution">
    <text evidence="1">The sequence shown here is derived from an EMBL/GenBank/DDBJ whole genome shotgun (WGS) entry which is preliminary data.</text>
</comment>
<dbReference type="AlphaFoldDB" id="A0AA87MRC0"/>
<dbReference type="EMBL" id="AKWM02000004">
    <property type="protein sequence ID" value="EKS01993.1"/>
    <property type="molecule type" value="Genomic_DNA"/>
</dbReference>